<keyword evidence="1" id="KW-0040">ANK repeat</keyword>
<evidence type="ECO:0000313" key="3">
    <source>
        <dbReference type="Proteomes" id="UP000784294"/>
    </source>
</evidence>
<dbReference type="AlphaFoldDB" id="A0A448XFH7"/>
<dbReference type="EMBL" id="CAAALY010249575">
    <property type="protein sequence ID" value="VEL35324.1"/>
    <property type="molecule type" value="Genomic_DNA"/>
</dbReference>
<dbReference type="InterPro" id="IPR002110">
    <property type="entry name" value="Ankyrin_rpt"/>
</dbReference>
<accession>A0A448XFH7</accession>
<dbReference type="PROSITE" id="PS50088">
    <property type="entry name" value="ANK_REPEAT"/>
    <property type="match status" value="1"/>
</dbReference>
<sequence length="134" mass="15054">MDRMPSTRNNTCAYIHTHAHADRRAQDLTPTPVPIWEFRGYVKSSASPLHTSDPFYRQGQVRRVGVAAICRLASSILKKFDQKNLEDKFTGVMLAAMKGLNDVILLLIRFGGKVNLKDEVSESDIFKLLHLISG</sequence>
<organism evidence="2 3">
    <name type="scientific">Protopolystoma xenopodis</name>
    <dbReference type="NCBI Taxonomy" id="117903"/>
    <lineage>
        <taxon>Eukaryota</taxon>
        <taxon>Metazoa</taxon>
        <taxon>Spiralia</taxon>
        <taxon>Lophotrochozoa</taxon>
        <taxon>Platyhelminthes</taxon>
        <taxon>Monogenea</taxon>
        <taxon>Polyopisthocotylea</taxon>
        <taxon>Polystomatidea</taxon>
        <taxon>Polystomatidae</taxon>
        <taxon>Protopolystoma</taxon>
    </lineage>
</organism>
<evidence type="ECO:0000313" key="2">
    <source>
        <dbReference type="EMBL" id="VEL35324.1"/>
    </source>
</evidence>
<keyword evidence="3" id="KW-1185">Reference proteome</keyword>
<gene>
    <name evidence="2" type="ORF">PXEA_LOCUS28764</name>
</gene>
<dbReference type="Proteomes" id="UP000784294">
    <property type="component" value="Unassembled WGS sequence"/>
</dbReference>
<protein>
    <submittedName>
        <fullName evidence="2">Uncharacterized protein</fullName>
    </submittedName>
</protein>
<proteinExistence type="predicted"/>
<feature type="repeat" description="ANK" evidence="1">
    <location>
        <begin position="87"/>
        <end position="119"/>
    </location>
</feature>
<comment type="caution">
    <text evidence="2">The sequence shown here is derived from an EMBL/GenBank/DDBJ whole genome shotgun (WGS) entry which is preliminary data.</text>
</comment>
<reference evidence="2" key="1">
    <citation type="submission" date="2018-11" db="EMBL/GenBank/DDBJ databases">
        <authorList>
            <consortium name="Pathogen Informatics"/>
        </authorList>
    </citation>
    <scope>NUCLEOTIDE SEQUENCE</scope>
</reference>
<evidence type="ECO:0000256" key="1">
    <source>
        <dbReference type="PROSITE-ProRule" id="PRU00023"/>
    </source>
</evidence>
<name>A0A448XFH7_9PLAT</name>